<dbReference type="SUPFAM" id="SSF52768">
    <property type="entry name" value="Arginase/deacetylase"/>
    <property type="match status" value="1"/>
</dbReference>
<gene>
    <name evidence="3" type="ORF">HJG59_009150</name>
</gene>
<dbReference type="GO" id="GO:0004407">
    <property type="term" value="F:histone deacetylase activity"/>
    <property type="evidence" value="ECO:0007669"/>
    <property type="project" value="TreeGrafter"/>
</dbReference>
<comment type="caution">
    <text evidence="3">The sequence shown here is derived from an EMBL/GenBank/DDBJ whole genome shotgun (WGS) entry which is preliminary data.</text>
</comment>
<dbReference type="Proteomes" id="UP000550707">
    <property type="component" value="Unassembled WGS sequence"/>
</dbReference>
<keyword evidence="1" id="KW-1133">Transmembrane helix</keyword>
<evidence type="ECO:0000259" key="2">
    <source>
        <dbReference type="Pfam" id="PF00850"/>
    </source>
</evidence>
<keyword evidence="4" id="KW-1185">Reference proteome</keyword>
<dbReference type="InParanoid" id="A0A7J8DTT7"/>
<organism evidence="3 4">
    <name type="scientific">Molossus molossus</name>
    <name type="common">Pallas' mastiff bat</name>
    <name type="synonym">Vespertilio molossus</name>
    <dbReference type="NCBI Taxonomy" id="27622"/>
    <lineage>
        <taxon>Eukaryota</taxon>
        <taxon>Metazoa</taxon>
        <taxon>Chordata</taxon>
        <taxon>Craniata</taxon>
        <taxon>Vertebrata</taxon>
        <taxon>Euteleostomi</taxon>
        <taxon>Mammalia</taxon>
        <taxon>Eutheria</taxon>
        <taxon>Laurasiatheria</taxon>
        <taxon>Chiroptera</taxon>
        <taxon>Yangochiroptera</taxon>
        <taxon>Molossidae</taxon>
        <taxon>Molossus</taxon>
    </lineage>
</organism>
<evidence type="ECO:0000256" key="1">
    <source>
        <dbReference type="SAM" id="Phobius"/>
    </source>
</evidence>
<accession>A0A7J8DTT7</accession>
<dbReference type="PANTHER" id="PTHR10625:SF21">
    <property type="entry name" value="HISTONE DEACETYLASE 6"/>
    <property type="match status" value="1"/>
</dbReference>
<dbReference type="InterPro" id="IPR023801">
    <property type="entry name" value="His_deacetylse_dom"/>
</dbReference>
<dbReference type="Pfam" id="PF00850">
    <property type="entry name" value="Hist_deacetyl"/>
    <property type="match status" value="1"/>
</dbReference>
<name>A0A7J8DTT7_MOLMO</name>
<dbReference type="GO" id="GO:0000118">
    <property type="term" value="C:histone deacetylase complex"/>
    <property type="evidence" value="ECO:0007669"/>
    <property type="project" value="TreeGrafter"/>
</dbReference>
<dbReference type="EMBL" id="JACASF010000016">
    <property type="protein sequence ID" value="KAF6426446.1"/>
    <property type="molecule type" value="Genomic_DNA"/>
</dbReference>
<dbReference type="InterPro" id="IPR037138">
    <property type="entry name" value="His_deacetylse_dom_sf"/>
</dbReference>
<dbReference type="InterPro" id="IPR023696">
    <property type="entry name" value="Ureohydrolase_dom_sf"/>
</dbReference>
<dbReference type="AlphaFoldDB" id="A0A7J8DTT7"/>
<protein>
    <recommendedName>
        <fullName evidence="2">Histone deacetylase domain-containing protein</fullName>
    </recommendedName>
</protein>
<sequence length="126" mass="13711">MVPYFLWGIKAPGGPVAGSCFSISVAWNGPSIDDAEYPAAWHHLVLPIAYEFNPELVLVSLKEAQGYLLGDFLVSTEGYDHLIQMLISLASGLIILVLEGGYNLTSIWEYMATTCTLTLFGDPLPC</sequence>
<reference evidence="3 4" key="1">
    <citation type="journal article" date="2020" name="Nature">
        <title>Six reference-quality genomes reveal evolution of bat adaptations.</title>
        <authorList>
            <person name="Jebb D."/>
            <person name="Huang Z."/>
            <person name="Pippel M."/>
            <person name="Hughes G.M."/>
            <person name="Lavrichenko K."/>
            <person name="Devanna P."/>
            <person name="Winkler S."/>
            <person name="Jermiin L.S."/>
            <person name="Skirmuntt E.C."/>
            <person name="Katzourakis A."/>
            <person name="Burkitt-Gray L."/>
            <person name="Ray D.A."/>
            <person name="Sullivan K.A.M."/>
            <person name="Roscito J.G."/>
            <person name="Kirilenko B.M."/>
            <person name="Davalos L.M."/>
            <person name="Corthals A.P."/>
            <person name="Power M.L."/>
            <person name="Jones G."/>
            <person name="Ransome R.D."/>
            <person name="Dechmann D.K.N."/>
            <person name="Locatelli A.G."/>
            <person name="Puechmaille S.J."/>
            <person name="Fedrigo O."/>
            <person name="Jarvis E.D."/>
            <person name="Hiller M."/>
            <person name="Vernes S.C."/>
            <person name="Myers E.W."/>
            <person name="Teeling E.C."/>
        </authorList>
    </citation>
    <scope>NUCLEOTIDE SEQUENCE [LARGE SCALE GENOMIC DNA]</scope>
    <source>
        <strain evidence="3">MMolMol1</strain>
        <tissue evidence="3">Muscle</tissue>
    </source>
</reference>
<keyword evidence="1" id="KW-0472">Membrane</keyword>
<dbReference type="GO" id="GO:0040029">
    <property type="term" value="P:epigenetic regulation of gene expression"/>
    <property type="evidence" value="ECO:0007669"/>
    <property type="project" value="TreeGrafter"/>
</dbReference>
<feature type="domain" description="Histone deacetylase" evidence="2">
    <location>
        <begin position="17"/>
        <end position="113"/>
    </location>
</feature>
<feature type="transmembrane region" description="Helical" evidence="1">
    <location>
        <begin position="82"/>
        <end position="102"/>
    </location>
</feature>
<evidence type="ECO:0000313" key="4">
    <source>
        <dbReference type="Proteomes" id="UP000550707"/>
    </source>
</evidence>
<proteinExistence type="predicted"/>
<dbReference type="Gene3D" id="3.40.800.20">
    <property type="entry name" value="Histone deacetylase domain"/>
    <property type="match status" value="1"/>
</dbReference>
<dbReference type="PANTHER" id="PTHR10625">
    <property type="entry name" value="HISTONE DEACETYLASE HDAC1-RELATED"/>
    <property type="match status" value="1"/>
</dbReference>
<keyword evidence="1" id="KW-0812">Transmembrane</keyword>
<evidence type="ECO:0000313" key="3">
    <source>
        <dbReference type="EMBL" id="KAF6426446.1"/>
    </source>
</evidence>